<feature type="chain" id="PRO_5035794483" description="Secreted protein" evidence="1">
    <location>
        <begin position="23"/>
        <end position="71"/>
    </location>
</feature>
<proteinExistence type="predicted"/>
<sequence length="71" mass="7922">MKATRMPQFLQIWLCFIKKLVSRYSFTEIPSASVGGTFVICWHPTALSPSCGQSPNTMVDIAAKEYFCGVM</sequence>
<gene>
    <name evidence="2" type="ORF">PHYBOEH_005025</name>
</gene>
<organism evidence="2 3">
    <name type="scientific">Phytophthora boehmeriae</name>
    <dbReference type="NCBI Taxonomy" id="109152"/>
    <lineage>
        <taxon>Eukaryota</taxon>
        <taxon>Sar</taxon>
        <taxon>Stramenopiles</taxon>
        <taxon>Oomycota</taxon>
        <taxon>Peronosporomycetes</taxon>
        <taxon>Peronosporales</taxon>
        <taxon>Peronosporaceae</taxon>
        <taxon>Phytophthora</taxon>
    </lineage>
</organism>
<reference evidence="2" key="1">
    <citation type="submission" date="2021-02" db="EMBL/GenBank/DDBJ databases">
        <authorList>
            <person name="Palmer J.M."/>
        </authorList>
    </citation>
    <scope>NUCLEOTIDE SEQUENCE</scope>
    <source>
        <strain evidence="2">SCRP23</strain>
    </source>
</reference>
<protein>
    <recommendedName>
        <fullName evidence="4">Secreted protein</fullName>
    </recommendedName>
</protein>
<dbReference type="Proteomes" id="UP000693981">
    <property type="component" value="Unassembled WGS sequence"/>
</dbReference>
<evidence type="ECO:0000313" key="2">
    <source>
        <dbReference type="EMBL" id="KAG7375080.1"/>
    </source>
</evidence>
<feature type="signal peptide" evidence="1">
    <location>
        <begin position="1"/>
        <end position="22"/>
    </location>
</feature>
<dbReference type="AlphaFoldDB" id="A0A8T1V418"/>
<dbReference type="EMBL" id="JAGDFL010002617">
    <property type="protein sequence ID" value="KAG7375080.1"/>
    <property type="molecule type" value="Genomic_DNA"/>
</dbReference>
<keyword evidence="3" id="KW-1185">Reference proteome</keyword>
<evidence type="ECO:0008006" key="4">
    <source>
        <dbReference type="Google" id="ProtNLM"/>
    </source>
</evidence>
<accession>A0A8T1V418</accession>
<keyword evidence="1" id="KW-0732">Signal</keyword>
<feature type="non-terminal residue" evidence="2">
    <location>
        <position position="71"/>
    </location>
</feature>
<comment type="caution">
    <text evidence="2">The sequence shown here is derived from an EMBL/GenBank/DDBJ whole genome shotgun (WGS) entry which is preliminary data.</text>
</comment>
<evidence type="ECO:0000256" key="1">
    <source>
        <dbReference type="SAM" id="SignalP"/>
    </source>
</evidence>
<name>A0A8T1V418_9STRA</name>
<evidence type="ECO:0000313" key="3">
    <source>
        <dbReference type="Proteomes" id="UP000693981"/>
    </source>
</evidence>